<name>A0A165PM36_9APHY</name>
<sequence>MAKYMPGTDLPESLASNIPVMDKKVLLGRLENPICETVCKVAQVIFDGCLVADENKLVARNTSHNSDSTDRGDYTSQLKPDVCFYPIHKDAQSDYVCTGSKSEVQAITRWAWISLMIKVKICREESAFTFDKMDGDEDGDRDGDEDGDEDGERGSAAKSEDAVGEENNGPQESRDSTNDGTKRAKVAKKRSKKTGKSDTQSGGSDEKQEPEAFVRSGSGAEWSLVAMLFRRQHRLHVFTLFICKGQARVICWDRAGAVVSTPIDFEKDPSLLHKVIWRYACMDQVQRGFDPTVTLATENEIKDMRACPAPDEWVAKCRNDALGQPGWPVYKIMMRRKDRIPQQDLKPINPSIPLEDVASADDCLSADEEGGAKYACFIVGMRYFASSSPTGRGTKCYVAYDVSRKRLVFLKDCWRSVTTSSTPEGEVLTDLRSKGVQNVPTPIAAGDVLDGADEVQETRTHASLSQDERTQRSWPVQRHYRLVMKEVCRPLALHETPADLVTIIYDALNAHQQAWEIAETMHRDISAANILWLPYTDADGKAQIIGILADWDLCKSKEYLERVSRPGRSGTWQFMSANLLRNPGKKHEVADDLEAFVHVLRWMCLRFVEHSLTTMPDTLKQYVLAVFEVQDVHHEDKRDEIIGGGVKYDNVLDGYKVVRLTNPDTPLGKLLETLTTICRQHYLAVDPPSENEPGVNTAMDQPVVNLGRLKELRQRSSQTDSRVQTPVVVPALLLSDHNAIMTAFADALLAPGGKWAPLQKTNDQFEQFEDSTFHQSGMARSSQRSSSLKRSMDEPADTEKPRSPKRSKRMTVPSQGTGLESLPEELVAADAEIVE</sequence>
<dbReference type="OrthoDB" id="2791154at2759"/>
<gene>
    <name evidence="3" type="ORF">DAEQUDRAFT_727945</name>
</gene>
<feature type="domain" description="Fungal-type protein kinase" evidence="2">
    <location>
        <begin position="227"/>
        <end position="298"/>
    </location>
</feature>
<evidence type="ECO:0000313" key="3">
    <source>
        <dbReference type="EMBL" id="KZT68379.1"/>
    </source>
</evidence>
<reference evidence="3 4" key="1">
    <citation type="journal article" date="2016" name="Mol. Biol. Evol.">
        <title>Comparative Genomics of Early-Diverging Mushroom-Forming Fungi Provides Insights into the Origins of Lignocellulose Decay Capabilities.</title>
        <authorList>
            <person name="Nagy L.G."/>
            <person name="Riley R."/>
            <person name="Tritt A."/>
            <person name="Adam C."/>
            <person name="Daum C."/>
            <person name="Floudas D."/>
            <person name="Sun H."/>
            <person name="Yadav J.S."/>
            <person name="Pangilinan J."/>
            <person name="Larsson K.H."/>
            <person name="Matsuura K."/>
            <person name="Barry K."/>
            <person name="Labutti K."/>
            <person name="Kuo R."/>
            <person name="Ohm R.A."/>
            <person name="Bhattacharya S.S."/>
            <person name="Shirouzu T."/>
            <person name="Yoshinaga Y."/>
            <person name="Martin F.M."/>
            <person name="Grigoriev I.V."/>
            <person name="Hibbett D.S."/>
        </authorList>
    </citation>
    <scope>NUCLEOTIDE SEQUENCE [LARGE SCALE GENOMIC DNA]</scope>
    <source>
        <strain evidence="3 4">L-15889</strain>
    </source>
</reference>
<dbReference type="InterPro" id="IPR011009">
    <property type="entry name" value="Kinase-like_dom_sf"/>
</dbReference>
<feature type="compositionally biased region" description="Basic residues" evidence="1">
    <location>
        <begin position="183"/>
        <end position="194"/>
    </location>
</feature>
<dbReference type="Pfam" id="PF17667">
    <property type="entry name" value="Pkinase_fungal"/>
    <property type="match status" value="2"/>
</dbReference>
<dbReference type="SUPFAM" id="SSF56112">
    <property type="entry name" value="Protein kinase-like (PK-like)"/>
    <property type="match status" value="1"/>
</dbReference>
<feature type="region of interest" description="Disordered" evidence="1">
    <location>
        <begin position="131"/>
        <end position="216"/>
    </location>
</feature>
<dbReference type="Proteomes" id="UP000076727">
    <property type="component" value="Unassembled WGS sequence"/>
</dbReference>
<feature type="compositionally biased region" description="Acidic residues" evidence="1">
    <location>
        <begin position="134"/>
        <end position="151"/>
    </location>
</feature>
<proteinExistence type="predicted"/>
<dbReference type="AlphaFoldDB" id="A0A165PM36"/>
<feature type="compositionally biased region" description="Basic and acidic residues" evidence="1">
    <location>
        <begin position="152"/>
        <end position="161"/>
    </location>
</feature>
<keyword evidence="4" id="KW-1185">Reference proteome</keyword>
<dbReference type="STRING" id="1314783.A0A165PM36"/>
<feature type="compositionally biased region" description="Basic and acidic residues" evidence="1">
    <location>
        <begin position="790"/>
        <end position="802"/>
    </location>
</feature>
<accession>A0A165PM36</accession>
<evidence type="ECO:0000313" key="4">
    <source>
        <dbReference type="Proteomes" id="UP000076727"/>
    </source>
</evidence>
<dbReference type="PANTHER" id="PTHR38248:SF2">
    <property type="entry name" value="FUNK1 11"/>
    <property type="match status" value="1"/>
</dbReference>
<dbReference type="Gene3D" id="1.10.510.10">
    <property type="entry name" value="Transferase(Phosphotransferase) domain 1"/>
    <property type="match status" value="1"/>
</dbReference>
<feature type="region of interest" description="Disordered" evidence="1">
    <location>
        <begin position="770"/>
        <end position="835"/>
    </location>
</feature>
<dbReference type="EMBL" id="KV429067">
    <property type="protein sequence ID" value="KZT68379.1"/>
    <property type="molecule type" value="Genomic_DNA"/>
</dbReference>
<protein>
    <recommendedName>
        <fullName evidence="2">Fungal-type protein kinase domain-containing protein</fullName>
    </recommendedName>
</protein>
<dbReference type="InterPro" id="IPR040976">
    <property type="entry name" value="Pkinase_fungal"/>
</dbReference>
<feature type="compositionally biased region" description="Low complexity" evidence="1">
    <location>
        <begin position="776"/>
        <end position="789"/>
    </location>
</feature>
<dbReference type="PANTHER" id="PTHR38248">
    <property type="entry name" value="FUNK1 6"/>
    <property type="match status" value="1"/>
</dbReference>
<feature type="domain" description="Fungal-type protein kinase" evidence="2">
    <location>
        <begin position="383"/>
        <end position="604"/>
    </location>
</feature>
<organism evidence="3 4">
    <name type="scientific">Daedalea quercina L-15889</name>
    <dbReference type="NCBI Taxonomy" id="1314783"/>
    <lineage>
        <taxon>Eukaryota</taxon>
        <taxon>Fungi</taxon>
        <taxon>Dikarya</taxon>
        <taxon>Basidiomycota</taxon>
        <taxon>Agaricomycotina</taxon>
        <taxon>Agaricomycetes</taxon>
        <taxon>Polyporales</taxon>
        <taxon>Fomitopsis</taxon>
    </lineage>
</organism>
<feature type="compositionally biased region" description="Basic and acidic residues" evidence="1">
    <location>
        <begin position="172"/>
        <end position="182"/>
    </location>
</feature>
<evidence type="ECO:0000259" key="2">
    <source>
        <dbReference type="Pfam" id="PF17667"/>
    </source>
</evidence>
<evidence type="ECO:0000256" key="1">
    <source>
        <dbReference type="SAM" id="MobiDB-lite"/>
    </source>
</evidence>